<gene>
    <name evidence="3" type="ORF">DCF15_01845</name>
</gene>
<keyword evidence="2" id="KW-0812">Transmembrane</keyword>
<reference evidence="4" key="1">
    <citation type="submission" date="2018-04" db="EMBL/GenBank/DDBJ databases">
        <authorList>
            <person name="Cornet L."/>
        </authorList>
    </citation>
    <scope>NUCLEOTIDE SEQUENCE [LARGE SCALE GENOMIC DNA]</scope>
</reference>
<protein>
    <submittedName>
        <fullName evidence="3">Uncharacterized protein</fullName>
    </submittedName>
</protein>
<name>A0A2W4XVJ2_9CYAN</name>
<dbReference type="Proteomes" id="UP000249794">
    <property type="component" value="Unassembled WGS sequence"/>
</dbReference>
<organism evidence="3 4">
    <name type="scientific">Phormidesmis priestleyi</name>
    <dbReference type="NCBI Taxonomy" id="268141"/>
    <lineage>
        <taxon>Bacteria</taxon>
        <taxon>Bacillati</taxon>
        <taxon>Cyanobacteriota</taxon>
        <taxon>Cyanophyceae</taxon>
        <taxon>Leptolyngbyales</taxon>
        <taxon>Leptolyngbyaceae</taxon>
        <taxon>Phormidesmis</taxon>
    </lineage>
</organism>
<proteinExistence type="predicted"/>
<accession>A0A2W4XVJ2</accession>
<evidence type="ECO:0000256" key="1">
    <source>
        <dbReference type="SAM" id="MobiDB-lite"/>
    </source>
</evidence>
<evidence type="ECO:0000256" key="2">
    <source>
        <dbReference type="SAM" id="Phobius"/>
    </source>
</evidence>
<feature type="transmembrane region" description="Helical" evidence="2">
    <location>
        <begin position="17"/>
        <end position="44"/>
    </location>
</feature>
<keyword evidence="2" id="KW-1133">Transmembrane helix</keyword>
<sequence>MNNDLEITVAIMLTSHFYLLSSCIATACAINGAFFSYAATAAALQPMLSRHFEPATAALIIADRGSGRLGDGPNDTKRHPTDKRAISYRGGGRSERYSMPFPG</sequence>
<dbReference type="EMBL" id="QBMP01000009">
    <property type="protein sequence ID" value="PZO60407.1"/>
    <property type="molecule type" value="Genomic_DNA"/>
</dbReference>
<evidence type="ECO:0000313" key="4">
    <source>
        <dbReference type="Proteomes" id="UP000249794"/>
    </source>
</evidence>
<reference evidence="3 4" key="2">
    <citation type="submission" date="2018-06" db="EMBL/GenBank/DDBJ databases">
        <title>Metagenomic assembly of (sub)arctic Cyanobacteria and their associated microbiome from non-axenic cultures.</title>
        <authorList>
            <person name="Baurain D."/>
        </authorList>
    </citation>
    <scope>NUCLEOTIDE SEQUENCE [LARGE SCALE GENOMIC DNA]</scope>
    <source>
        <strain evidence="3">ULC027bin1</strain>
    </source>
</reference>
<keyword evidence="2" id="KW-0472">Membrane</keyword>
<feature type="region of interest" description="Disordered" evidence="1">
    <location>
        <begin position="66"/>
        <end position="103"/>
    </location>
</feature>
<evidence type="ECO:0000313" key="3">
    <source>
        <dbReference type="EMBL" id="PZO60407.1"/>
    </source>
</evidence>
<comment type="caution">
    <text evidence="3">The sequence shown here is derived from an EMBL/GenBank/DDBJ whole genome shotgun (WGS) entry which is preliminary data.</text>
</comment>
<feature type="compositionally biased region" description="Basic and acidic residues" evidence="1">
    <location>
        <begin position="74"/>
        <end position="85"/>
    </location>
</feature>
<dbReference type="AlphaFoldDB" id="A0A2W4XVJ2"/>